<dbReference type="Gene3D" id="3.40.50.880">
    <property type="match status" value="1"/>
</dbReference>
<dbReference type="InterPro" id="IPR010918">
    <property type="entry name" value="PurM-like_C_dom"/>
</dbReference>
<dbReference type="SUPFAM" id="SSF56042">
    <property type="entry name" value="PurM C-terminal domain-like"/>
    <property type="match status" value="2"/>
</dbReference>
<evidence type="ECO:0000313" key="5">
    <source>
        <dbReference type="Proteomes" id="UP000263268"/>
    </source>
</evidence>
<evidence type="ECO:0000259" key="2">
    <source>
        <dbReference type="Pfam" id="PF02769"/>
    </source>
</evidence>
<dbReference type="GO" id="GO:0006164">
    <property type="term" value="P:purine nucleotide biosynthetic process"/>
    <property type="evidence" value="ECO:0007669"/>
    <property type="project" value="TreeGrafter"/>
</dbReference>
<dbReference type="InterPro" id="IPR036676">
    <property type="entry name" value="PurM-like_C_sf"/>
</dbReference>
<comment type="caution">
    <text evidence="4">The sequence shown here is derived from an EMBL/GenBank/DDBJ whole genome shotgun (WGS) entry which is preliminary data.</text>
</comment>
<dbReference type="Proteomes" id="UP000263268">
    <property type="component" value="Unassembled WGS sequence"/>
</dbReference>
<accession>A0A3D6BVV1</accession>
<dbReference type="PANTHER" id="PTHR10099">
    <property type="entry name" value="PHOSPHORIBOSYLFORMYLGLYCINAMIDINE SYNTHASE"/>
    <property type="match status" value="1"/>
</dbReference>
<evidence type="ECO:0000256" key="1">
    <source>
        <dbReference type="SAM" id="MobiDB-lite"/>
    </source>
</evidence>
<dbReference type="CDD" id="cd02204">
    <property type="entry name" value="PurL_repeat2"/>
    <property type="match status" value="1"/>
</dbReference>
<feature type="domain" description="FGAR-AT PurM N-terminal-like" evidence="3">
    <location>
        <begin position="201"/>
        <end position="354"/>
    </location>
</feature>
<dbReference type="PANTHER" id="PTHR10099:SF1">
    <property type="entry name" value="PHOSPHORIBOSYLFORMYLGLYCINAMIDINE SYNTHASE"/>
    <property type="match status" value="1"/>
</dbReference>
<dbReference type="Pfam" id="PF02769">
    <property type="entry name" value="AIRS_C"/>
    <property type="match status" value="2"/>
</dbReference>
<gene>
    <name evidence="4" type="ORF">DHV22_17965</name>
</gene>
<feature type="domain" description="PurM-like C-terminal" evidence="2">
    <location>
        <begin position="1"/>
        <end position="140"/>
    </location>
</feature>
<feature type="non-terminal residue" evidence="4">
    <location>
        <position position="1"/>
    </location>
</feature>
<dbReference type="Pfam" id="PF22689">
    <property type="entry name" value="FGAR-AT_PurM_N-like"/>
    <property type="match status" value="1"/>
</dbReference>
<dbReference type="InterPro" id="IPR036921">
    <property type="entry name" value="PurM-like_N_sf"/>
</dbReference>
<dbReference type="SUPFAM" id="SSF52317">
    <property type="entry name" value="Class I glutamine amidotransferase-like"/>
    <property type="match status" value="1"/>
</dbReference>
<dbReference type="Pfam" id="PF13507">
    <property type="entry name" value="GATase_5"/>
    <property type="match status" value="1"/>
</dbReference>
<evidence type="ECO:0000259" key="3">
    <source>
        <dbReference type="Pfam" id="PF22689"/>
    </source>
</evidence>
<dbReference type="Gene3D" id="3.30.1330.10">
    <property type="entry name" value="PurM-like, N-terminal domain"/>
    <property type="match status" value="1"/>
</dbReference>
<organism evidence="4 5">
    <name type="scientific">Xanthomarina gelatinilytica</name>
    <dbReference type="NCBI Taxonomy" id="1137281"/>
    <lineage>
        <taxon>Bacteria</taxon>
        <taxon>Pseudomonadati</taxon>
        <taxon>Bacteroidota</taxon>
        <taxon>Flavobacteriia</taxon>
        <taxon>Flavobacteriales</taxon>
        <taxon>Flavobacteriaceae</taxon>
        <taxon>Xanthomarina</taxon>
    </lineage>
</organism>
<dbReference type="GO" id="GO:0005737">
    <property type="term" value="C:cytoplasm"/>
    <property type="evidence" value="ECO:0007669"/>
    <property type="project" value="TreeGrafter"/>
</dbReference>
<dbReference type="EMBL" id="DPRK01000290">
    <property type="protein sequence ID" value="HCY83342.1"/>
    <property type="molecule type" value="Genomic_DNA"/>
</dbReference>
<dbReference type="Gene3D" id="3.90.650.10">
    <property type="entry name" value="PurM-like C-terminal domain"/>
    <property type="match status" value="2"/>
</dbReference>
<dbReference type="SUPFAM" id="SSF55326">
    <property type="entry name" value="PurM N-terminal domain-like"/>
    <property type="match status" value="1"/>
</dbReference>
<sequence length="668" mass="72807">IGMGGAAVSSADTGEFASGIELNAVQRSNPEMQKRAANAIRGMVESDENHIVSIHDHGAGGHLNCLSELVEDTGGKIDLDKLPVGDPTLSAKEIIGNESQERMGLVIAEKHLETLNRIAERERSPMYTVGDVTGNHRFTFESKTKGDKPMDLALDDMFGSSPKTIMTDKTVHRIYKDLSYNSKNILDYLDQVLQLEAVACKDWLTNKVDRCVGGKVAKQQCAGPLQLPLNNCGVMAIDYNGKEGIATSVGHAPISGLISPKAGSRNAIAEALTNVVWAPLKDGLKSVSLSANWMWPCKNEGEDARLYEAVEAVSQFAIELGINVPTGKDSLSMKQKYPNEEVISPGTVIISAAANCNDIHKVVEPVFQKTETSGTGTIYYINLSQDQFKLGGSSFAQVLNKIGNDTPSIKDAQQFKNTFNTIQQLIKADKIVAGHDVASGGLITTLLEMCFADVNLGAELDLTELAEKDSVKLLFAENSGIVFQATDNSVEQVLTNANIEFFNIGKVTNSDVLSIINHQEVFTLTVSRLRDVWYKTSFLLDQKQTANNLAQDRFDNYKKQPLQYKFPKHFTGKLSDVIASETKQSDSEKEIATSRAPRKDRPKAAILREKGSNSEREMANAMYLAGFDVKDVHMTDLISGRETLEDIQFLGAVGGFSNSDVLGSAKGW</sequence>
<proteinExistence type="predicted"/>
<dbReference type="InterPro" id="IPR029062">
    <property type="entry name" value="Class_I_gatase-like"/>
</dbReference>
<dbReference type="GO" id="GO:0004642">
    <property type="term" value="F:phosphoribosylformylglycinamidine synthase activity"/>
    <property type="evidence" value="ECO:0007669"/>
    <property type="project" value="TreeGrafter"/>
</dbReference>
<protein>
    <submittedName>
        <fullName evidence="4">Phosphoribosylformylglycinamidine synthase</fullName>
    </submittedName>
</protein>
<feature type="region of interest" description="Disordered" evidence="1">
    <location>
        <begin position="584"/>
        <end position="603"/>
    </location>
</feature>
<name>A0A3D6BVV1_9FLAO</name>
<feature type="domain" description="PurM-like C-terminal" evidence="2">
    <location>
        <begin position="390"/>
        <end position="514"/>
    </location>
</feature>
<dbReference type="InterPro" id="IPR055181">
    <property type="entry name" value="FGAR-AT_PurM_N-like"/>
</dbReference>
<reference evidence="4 5" key="1">
    <citation type="journal article" date="2018" name="Nat. Biotechnol.">
        <title>A standardized bacterial taxonomy based on genome phylogeny substantially revises the tree of life.</title>
        <authorList>
            <person name="Parks D.H."/>
            <person name="Chuvochina M."/>
            <person name="Waite D.W."/>
            <person name="Rinke C."/>
            <person name="Skarshewski A."/>
            <person name="Chaumeil P.A."/>
            <person name="Hugenholtz P."/>
        </authorList>
    </citation>
    <scope>NUCLEOTIDE SEQUENCE [LARGE SCALE GENOMIC DNA]</scope>
    <source>
        <strain evidence="4">UBA10227</strain>
    </source>
</reference>
<evidence type="ECO:0000313" key="4">
    <source>
        <dbReference type="EMBL" id="HCY83342.1"/>
    </source>
</evidence>
<dbReference type="NCBIfam" id="NF003672">
    <property type="entry name" value="PRK05297.1"/>
    <property type="match status" value="1"/>
</dbReference>
<feature type="non-terminal residue" evidence="4">
    <location>
        <position position="668"/>
    </location>
</feature>
<dbReference type="AlphaFoldDB" id="A0A3D6BVV1"/>